<dbReference type="GO" id="GO:0070006">
    <property type="term" value="F:metalloaminopeptidase activity"/>
    <property type="evidence" value="ECO:0007669"/>
    <property type="project" value="InterPro"/>
</dbReference>
<dbReference type="InterPro" id="IPR036005">
    <property type="entry name" value="Creatinase/aminopeptidase-like"/>
</dbReference>
<feature type="domain" description="Peptidase M24" evidence="4">
    <location>
        <begin position="311"/>
        <end position="523"/>
    </location>
</feature>
<dbReference type="PANTHER" id="PTHR43763">
    <property type="entry name" value="XAA-PRO AMINOPEPTIDASE 1"/>
    <property type="match status" value="1"/>
</dbReference>
<dbReference type="InterPro" id="IPR033740">
    <property type="entry name" value="Pept_M24B"/>
</dbReference>
<dbReference type="FunFam" id="3.40.350.10:FF:000003">
    <property type="entry name" value="Xaa-pro aminopeptidase P"/>
    <property type="match status" value="1"/>
</dbReference>
<proteinExistence type="inferred from homology"/>
<evidence type="ECO:0000256" key="2">
    <source>
        <dbReference type="ARBA" id="ARBA00022723"/>
    </source>
</evidence>
<keyword evidence="7" id="KW-0031">Aminopeptidase</keyword>
<dbReference type="Gene3D" id="3.90.230.10">
    <property type="entry name" value="Creatinase/methionine aminopeptidase superfamily"/>
    <property type="match status" value="1"/>
</dbReference>
<dbReference type="SUPFAM" id="SSF55920">
    <property type="entry name" value="Creatinase/aminopeptidase"/>
    <property type="match status" value="1"/>
</dbReference>
<dbReference type="GO" id="GO:0005737">
    <property type="term" value="C:cytoplasm"/>
    <property type="evidence" value="ECO:0007669"/>
    <property type="project" value="UniProtKB-ARBA"/>
</dbReference>
<dbReference type="GO" id="GO:0046872">
    <property type="term" value="F:metal ion binding"/>
    <property type="evidence" value="ECO:0007669"/>
    <property type="project" value="UniProtKB-KW"/>
</dbReference>
<dbReference type="EMBL" id="JAPDPJ010000021">
    <property type="protein sequence ID" value="MCW3786920.1"/>
    <property type="molecule type" value="Genomic_DNA"/>
</dbReference>
<evidence type="ECO:0000259" key="5">
    <source>
        <dbReference type="Pfam" id="PF01321"/>
    </source>
</evidence>
<dbReference type="SUPFAM" id="SSF53092">
    <property type="entry name" value="Creatinase/prolidase N-terminal domain"/>
    <property type="match status" value="1"/>
</dbReference>
<dbReference type="CDD" id="cd01085">
    <property type="entry name" value="APP"/>
    <property type="match status" value="1"/>
</dbReference>
<dbReference type="AlphaFoldDB" id="A0AAE3M4Z2"/>
<dbReference type="FunFam" id="3.90.230.10:FF:000009">
    <property type="entry name" value="xaa-Pro aminopeptidase 2"/>
    <property type="match status" value="1"/>
</dbReference>
<evidence type="ECO:0000256" key="1">
    <source>
        <dbReference type="ARBA" id="ARBA00008766"/>
    </source>
</evidence>
<dbReference type="Gene3D" id="3.40.350.10">
    <property type="entry name" value="Creatinase/prolidase N-terminal domain"/>
    <property type="match status" value="2"/>
</dbReference>
<dbReference type="RefSeq" id="WP_301190485.1">
    <property type="nucleotide sequence ID" value="NZ_JAPDPJ010000021.1"/>
</dbReference>
<dbReference type="Pfam" id="PF01321">
    <property type="entry name" value="Creatinase_N"/>
    <property type="match status" value="1"/>
</dbReference>
<organism evidence="7 8">
    <name type="scientific">Plebeiibacterium sediminum</name>
    <dbReference type="NCBI Taxonomy" id="2992112"/>
    <lineage>
        <taxon>Bacteria</taxon>
        <taxon>Pseudomonadati</taxon>
        <taxon>Bacteroidota</taxon>
        <taxon>Bacteroidia</taxon>
        <taxon>Marinilabiliales</taxon>
        <taxon>Marinilabiliaceae</taxon>
        <taxon>Plebeiibacterium</taxon>
    </lineage>
</organism>
<dbReference type="Pfam" id="PF00557">
    <property type="entry name" value="Peptidase_M24"/>
    <property type="match status" value="1"/>
</dbReference>
<protein>
    <submittedName>
        <fullName evidence="7">Aminopeptidase P family protein</fullName>
    </submittedName>
</protein>
<gene>
    <name evidence="7" type="ORF">OM075_10605</name>
</gene>
<evidence type="ECO:0000313" key="7">
    <source>
        <dbReference type="EMBL" id="MCW3786920.1"/>
    </source>
</evidence>
<evidence type="ECO:0000259" key="6">
    <source>
        <dbReference type="Pfam" id="PF16188"/>
    </source>
</evidence>
<reference evidence="7" key="1">
    <citation type="submission" date="2022-10" db="EMBL/GenBank/DDBJ databases">
        <authorList>
            <person name="Yu W.X."/>
        </authorList>
    </citation>
    <scope>NUCLEOTIDE SEQUENCE</scope>
    <source>
        <strain evidence="7">AAT</strain>
    </source>
</reference>
<name>A0AAE3M4Z2_9BACT</name>
<keyword evidence="3" id="KW-0378">Hydrolase</keyword>
<dbReference type="InterPro" id="IPR000587">
    <property type="entry name" value="Creatinase_N"/>
</dbReference>
<evidence type="ECO:0000313" key="8">
    <source>
        <dbReference type="Proteomes" id="UP001209229"/>
    </source>
</evidence>
<comment type="similarity">
    <text evidence="1">Belongs to the peptidase M24B family.</text>
</comment>
<keyword evidence="8" id="KW-1185">Reference proteome</keyword>
<sequence>MSTADKIFLLRSKMLSMGIDAYIIPGSDPHMSEYTAAHWKKREFISGFTGSAGTVVILAEEAGLWTDSRYFIQAEKELDGNGIDLFRMGEAGTPDYADWIAERLNPGSTLAFEGEVFSIEDARKLSKKFKTYGISIDPNLTLLDEIWEGRPPIPEKPIILHETIHAGLSRIEKIERIREEMRNQDASHYIITALDEIAWTLNLRGSDVSYNPVFHAYLIISLDAVYLFIDTHKITATIGKQLAIDDISIHLYSDIFKWVKDMPIDSGLMFDPFTTNAKIYSLIPREVIKIETESVVKDLKGIKNSTEQNGFREAMKKDGVAMVKFIHWLENQVPQGDVTEISAARELKKFRAEADSFVGESFATISAFAEHGAICHYTVDEKSSIPLSSDNFYLVDSGGQYYEGTTDITRTIHLGTPTEQQKVDYTMVLKGNIALDTTKFPVGTRGVHLDILARKALWSQGLNYGHGTGHGVGCFLNVHEGPQAIRPNDNGVALAEGMITSNEPGLYREEEYGIRIENLILTKKAVSTAFGDFLGFETLTLCPIDLKPIEKSLLTHEEIDWLNQYHQKVYDIISPLLSEELSNWLKEKTKAI</sequence>
<accession>A0AAE3M4Z2</accession>
<feature type="domain" description="Creatinase N-terminal" evidence="5">
    <location>
        <begin position="10"/>
        <end position="130"/>
    </location>
</feature>
<comment type="caution">
    <text evidence="7">The sequence shown here is derived from an EMBL/GenBank/DDBJ whole genome shotgun (WGS) entry which is preliminary data.</text>
</comment>
<dbReference type="InterPro" id="IPR029149">
    <property type="entry name" value="Creatin/AminoP/Spt16_N"/>
</dbReference>
<dbReference type="Pfam" id="PF16188">
    <property type="entry name" value="Peptidase_M24_C"/>
    <property type="match status" value="1"/>
</dbReference>
<dbReference type="Pfam" id="PF16189">
    <property type="entry name" value="Creatinase_N_2"/>
    <property type="match status" value="1"/>
</dbReference>
<dbReference type="InterPro" id="IPR050422">
    <property type="entry name" value="X-Pro_aminopeptidase_P"/>
</dbReference>
<evidence type="ECO:0000259" key="4">
    <source>
        <dbReference type="Pfam" id="PF00557"/>
    </source>
</evidence>
<dbReference type="Proteomes" id="UP001209229">
    <property type="component" value="Unassembled WGS sequence"/>
</dbReference>
<feature type="domain" description="Peptidase M24 C-terminal" evidence="6">
    <location>
        <begin position="533"/>
        <end position="592"/>
    </location>
</feature>
<evidence type="ECO:0000256" key="3">
    <source>
        <dbReference type="ARBA" id="ARBA00022801"/>
    </source>
</evidence>
<dbReference type="InterPro" id="IPR000994">
    <property type="entry name" value="Pept_M24"/>
</dbReference>
<keyword evidence="7" id="KW-0645">Protease</keyword>
<dbReference type="PANTHER" id="PTHR43763:SF6">
    <property type="entry name" value="XAA-PRO AMINOPEPTIDASE 1"/>
    <property type="match status" value="1"/>
</dbReference>
<dbReference type="InterPro" id="IPR032416">
    <property type="entry name" value="Peptidase_M24_C"/>
</dbReference>
<keyword evidence="2" id="KW-0479">Metal-binding</keyword>